<evidence type="ECO:0000259" key="2">
    <source>
        <dbReference type="Pfam" id="PF10648"/>
    </source>
</evidence>
<feature type="transmembrane region" description="Helical" evidence="1">
    <location>
        <begin position="9"/>
        <end position="28"/>
    </location>
</feature>
<keyword evidence="1" id="KW-0812">Transmembrane</keyword>
<sequence>MDNLKSLKLVLPLVIAFLLVVFGVFQLFKKTVINQTSEATPIPISTPTSNFEVPPSPTPQVMGTTPLSQPAAGTDTVEIKNIGIYVDAPKTNQKVISPLQIEGFANVTNGIVQIRIKDSGGNILGTGDAKACLGTDACPFKTSFIFTKSKTPEGTLELYSLNSTTGAEDYLQIIPIKF</sequence>
<name>A0A1F5G568_9BACT</name>
<dbReference type="InterPro" id="IPR018911">
    <property type="entry name" value="Gmad2_Ig-like_dom"/>
</dbReference>
<organism evidence="3 4">
    <name type="scientific">Candidatus Curtissbacteria bacterium RIFCSPHIGHO2_01_FULL_41_11</name>
    <dbReference type="NCBI Taxonomy" id="1797711"/>
    <lineage>
        <taxon>Bacteria</taxon>
        <taxon>Candidatus Curtissiibacteriota</taxon>
    </lineage>
</organism>
<comment type="caution">
    <text evidence="3">The sequence shown here is derived from an EMBL/GenBank/DDBJ whole genome shotgun (WGS) entry which is preliminary data.</text>
</comment>
<reference evidence="3 4" key="1">
    <citation type="journal article" date="2016" name="Nat. Commun.">
        <title>Thousands of microbial genomes shed light on interconnected biogeochemical processes in an aquifer system.</title>
        <authorList>
            <person name="Anantharaman K."/>
            <person name="Brown C.T."/>
            <person name="Hug L.A."/>
            <person name="Sharon I."/>
            <person name="Castelle C.J."/>
            <person name="Probst A.J."/>
            <person name="Thomas B.C."/>
            <person name="Singh A."/>
            <person name="Wilkins M.J."/>
            <person name="Karaoz U."/>
            <person name="Brodie E.L."/>
            <person name="Williams K.H."/>
            <person name="Hubbard S.S."/>
            <person name="Banfield J.F."/>
        </authorList>
    </citation>
    <scope>NUCLEOTIDE SEQUENCE [LARGE SCALE GENOMIC DNA]</scope>
</reference>
<keyword evidence="1" id="KW-0472">Membrane</keyword>
<dbReference type="EMBL" id="MFAZ01000025">
    <property type="protein sequence ID" value="OGD86988.1"/>
    <property type="molecule type" value="Genomic_DNA"/>
</dbReference>
<feature type="domain" description="Bacterial spore germination immunoglobulin-like" evidence="2">
    <location>
        <begin position="84"/>
        <end position="166"/>
    </location>
</feature>
<keyword evidence="1" id="KW-1133">Transmembrane helix</keyword>
<evidence type="ECO:0000313" key="3">
    <source>
        <dbReference type="EMBL" id="OGD86988.1"/>
    </source>
</evidence>
<dbReference type="AlphaFoldDB" id="A0A1F5G568"/>
<evidence type="ECO:0000256" key="1">
    <source>
        <dbReference type="SAM" id="Phobius"/>
    </source>
</evidence>
<dbReference type="Proteomes" id="UP000179102">
    <property type="component" value="Unassembled WGS sequence"/>
</dbReference>
<dbReference type="Pfam" id="PF10648">
    <property type="entry name" value="Gmad2"/>
    <property type="match status" value="1"/>
</dbReference>
<gene>
    <name evidence="3" type="ORF">A2870_04425</name>
</gene>
<evidence type="ECO:0000313" key="4">
    <source>
        <dbReference type="Proteomes" id="UP000179102"/>
    </source>
</evidence>
<accession>A0A1F5G568</accession>
<proteinExistence type="predicted"/>
<dbReference type="STRING" id="1797711.A2870_04425"/>
<protein>
    <recommendedName>
        <fullName evidence="2">Bacterial spore germination immunoglobulin-like domain-containing protein</fullName>
    </recommendedName>
</protein>